<protein>
    <submittedName>
        <fullName evidence="2">Type 1 fimbrial protein</fullName>
    </submittedName>
</protein>
<dbReference type="EMBL" id="JAAQQR010000003">
    <property type="protein sequence ID" value="NID04804.1"/>
    <property type="molecule type" value="Genomic_DNA"/>
</dbReference>
<gene>
    <name evidence="2" type="ORF">HBF26_07890</name>
</gene>
<dbReference type="InterPro" id="IPR000259">
    <property type="entry name" value="Adhesion_dom_fimbrial"/>
</dbReference>
<evidence type="ECO:0000313" key="3">
    <source>
        <dbReference type="Proteomes" id="UP001429601"/>
    </source>
</evidence>
<dbReference type="SUPFAM" id="SSF49401">
    <property type="entry name" value="Bacterial adhesins"/>
    <property type="match status" value="1"/>
</dbReference>
<dbReference type="Proteomes" id="UP001429601">
    <property type="component" value="Unassembled WGS sequence"/>
</dbReference>
<name>A0ABX0Q2Q1_9GAMM</name>
<proteinExistence type="predicted"/>
<dbReference type="InterPro" id="IPR008966">
    <property type="entry name" value="Adhesion_dom_sf"/>
</dbReference>
<comment type="caution">
    <text evidence="2">The sequence shown here is derived from an EMBL/GenBank/DDBJ whole genome shotgun (WGS) entry which is preliminary data.</text>
</comment>
<dbReference type="Gene3D" id="2.60.40.1090">
    <property type="entry name" value="Fimbrial-type adhesion domain"/>
    <property type="match status" value="1"/>
</dbReference>
<dbReference type="Pfam" id="PF00419">
    <property type="entry name" value="Fimbrial"/>
    <property type="match status" value="1"/>
</dbReference>
<sequence length="298" mass="32577">MNNLATYQIGQTTYVDVYNDIPVGTMVREGRAAGEGKLLLTCGAGDATFRGRWQAGNPPDGLLPLTVGGKPSGFGIRLFLEEGASGIRRSFPHDFTRTFNEGDTVRSDQDVVSYEIYRMSGPVEFGNVDPGAIAQSNVDQSGGGLVVFRSMEIFKLIFRRPACSIASDSINQEFNVGDYSVANFATPERATQWKEFHLTVENCLEPVGMVAHFTFGTPADADADTPELFSLRGSDAPENVGLEIGDSRRNTIKPGEEVRFNAVGTGEDFVFNVRLRESKPTVRGGRFRRPVTVLVDFM</sequence>
<feature type="domain" description="Fimbrial-type adhesion" evidence="1">
    <location>
        <begin position="159"/>
        <end position="297"/>
    </location>
</feature>
<dbReference type="InterPro" id="IPR036937">
    <property type="entry name" value="Adhesion_dom_fimbrial_sf"/>
</dbReference>
<evidence type="ECO:0000313" key="2">
    <source>
        <dbReference type="EMBL" id="NID04804.1"/>
    </source>
</evidence>
<dbReference type="PANTHER" id="PTHR33420:SF5">
    <property type="entry name" value="FIMBRIAL SUBUNIT"/>
    <property type="match status" value="1"/>
</dbReference>
<dbReference type="PANTHER" id="PTHR33420">
    <property type="entry name" value="FIMBRIAL SUBUNIT ELFA-RELATED"/>
    <property type="match status" value="1"/>
</dbReference>
<organism evidence="2 3">
    <name type="scientific">Luteibacter jiangsuensis</name>
    <dbReference type="NCBI Taxonomy" id="637577"/>
    <lineage>
        <taxon>Bacteria</taxon>
        <taxon>Pseudomonadati</taxon>
        <taxon>Pseudomonadota</taxon>
        <taxon>Gammaproteobacteria</taxon>
        <taxon>Lysobacterales</taxon>
        <taxon>Rhodanobacteraceae</taxon>
        <taxon>Luteibacter</taxon>
    </lineage>
</organism>
<dbReference type="InterPro" id="IPR050263">
    <property type="entry name" value="Bact_Fimbrial_Adh_Pro"/>
</dbReference>
<dbReference type="RefSeq" id="WP_167124803.1">
    <property type="nucleotide sequence ID" value="NZ_JAAQQR010000003.1"/>
</dbReference>
<accession>A0ABX0Q2Q1</accession>
<evidence type="ECO:0000259" key="1">
    <source>
        <dbReference type="Pfam" id="PF00419"/>
    </source>
</evidence>
<reference evidence="2 3" key="1">
    <citation type="journal article" date="2011" name="Curr. Microbiol.">
        <title>Luteibacter jiangsuensis sp. nov.: a methamidophos-degrading bacterium isolated from a methamidophos-manufacturing factory.</title>
        <authorList>
            <person name="Wang L."/>
            <person name="Wang G.L."/>
            <person name="Li S.P."/>
            <person name="Jiang J.D."/>
        </authorList>
    </citation>
    <scope>NUCLEOTIDE SEQUENCE [LARGE SCALE GENOMIC DNA]</scope>
    <source>
        <strain evidence="2 3">CGMCC 1.10133</strain>
    </source>
</reference>
<keyword evidence="3" id="KW-1185">Reference proteome</keyword>